<reference evidence="1" key="1">
    <citation type="journal article" date="2020" name="Nature">
        <title>Giant virus diversity and host interactions through global metagenomics.</title>
        <authorList>
            <person name="Schulz F."/>
            <person name="Roux S."/>
            <person name="Paez-Espino D."/>
            <person name="Jungbluth S."/>
            <person name="Walsh D.A."/>
            <person name="Denef V.J."/>
            <person name="McMahon K.D."/>
            <person name="Konstantinidis K.T."/>
            <person name="Eloe-Fadrosh E.A."/>
            <person name="Kyrpides N.C."/>
            <person name="Woyke T."/>
        </authorList>
    </citation>
    <scope>NUCLEOTIDE SEQUENCE</scope>
    <source>
        <strain evidence="1">GVMAG-M-3300005589-24</strain>
    </source>
</reference>
<name>A0A6C0EKJ7_9ZZZZ</name>
<evidence type="ECO:0000313" key="1">
    <source>
        <dbReference type="EMBL" id="QHT29567.1"/>
    </source>
</evidence>
<organism evidence="1">
    <name type="scientific">viral metagenome</name>
    <dbReference type="NCBI Taxonomy" id="1070528"/>
    <lineage>
        <taxon>unclassified sequences</taxon>
        <taxon>metagenomes</taxon>
        <taxon>organismal metagenomes</taxon>
    </lineage>
</organism>
<sequence>MNINPSKTTIVLTKIFDDKHDPELTFREKFANYATSRECKVSFMFNTGDTSWLSNYEPFYLSIDNEIVTGMSKSFANTWSPTVKARFGNNNGEHEFRLVDSSNRKLSFGYQKGPCYLTVRLEFMSEHPSRTTRT</sequence>
<proteinExistence type="predicted"/>
<accession>A0A6C0EKJ7</accession>
<dbReference type="EMBL" id="MN738879">
    <property type="protein sequence ID" value="QHT29567.1"/>
    <property type="molecule type" value="Genomic_DNA"/>
</dbReference>
<protein>
    <submittedName>
        <fullName evidence="1">Uncharacterized protein</fullName>
    </submittedName>
</protein>
<dbReference type="AlphaFoldDB" id="A0A6C0EKJ7"/>